<dbReference type="AlphaFoldDB" id="A0AAF0JF86"/>
<organism evidence="1 2">
    <name type="scientific">Malassezia psittaci</name>
    <dbReference type="NCBI Taxonomy" id="1821823"/>
    <lineage>
        <taxon>Eukaryota</taxon>
        <taxon>Fungi</taxon>
        <taxon>Dikarya</taxon>
        <taxon>Basidiomycota</taxon>
        <taxon>Ustilaginomycotina</taxon>
        <taxon>Malasseziomycetes</taxon>
        <taxon>Malasseziales</taxon>
        <taxon>Malasseziaceae</taxon>
        <taxon>Malassezia</taxon>
    </lineage>
</organism>
<dbReference type="EMBL" id="CP118378">
    <property type="protein sequence ID" value="WFD44159.1"/>
    <property type="molecule type" value="Genomic_DNA"/>
</dbReference>
<dbReference type="SUPFAM" id="SSF52047">
    <property type="entry name" value="RNI-like"/>
    <property type="match status" value="1"/>
</dbReference>
<dbReference type="Proteomes" id="UP001214628">
    <property type="component" value="Chromosome 4"/>
</dbReference>
<protein>
    <submittedName>
        <fullName evidence="1">Uncharacterized protein</fullName>
    </submittedName>
</protein>
<gene>
    <name evidence="1" type="ORF">MPSI1_002825</name>
</gene>
<reference evidence="1" key="1">
    <citation type="submission" date="2023-02" db="EMBL/GenBank/DDBJ databases">
        <title>Mating type loci evolution in Malassezia.</title>
        <authorList>
            <person name="Coelho M.A."/>
        </authorList>
    </citation>
    <scope>NUCLEOTIDE SEQUENCE</scope>
    <source>
        <strain evidence="1">CBS 14136</strain>
    </source>
</reference>
<dbReference type="InterPro" id="IPR032675">
    <property type="entry name" value="LRR_dom_sf"/>
</dbReference>
<dbReference type="Gene3D" id="3.80.10.10">
    <property type="entry name" value="Ribonuclease Inhibitor"/>
    <property type="match status" value="1"/>
</dbReference>
<name>A0AAF0JF86_9BASI</name>
<sequence>MPAEDLEALEENIVRSLHATINLRELCWTRDGSLNDRVLRTMFDNLQQLRKLELTGNSKLWSPALLCEVIPKSVCDLQIVLPDRNVIQYLPRLIKSVRRLEAFSLFCMNTSWVTDALLTELAPNTSLRRLTLVGCKAVHGPGILSLAQTGDLSMLALEGLMLRPETFHSLLPYTRKVSSLTVTYPKHNEDVSLFFSSLTELICSCENLTSLTLYARSGSAPALHGDDSSDSEEEQRILTLPERPMHPARSVALPAGIQTAMVPVSTPQTDKNPRLSTSMLRRLIFSRAAKTLQRLWIYEMAVSMHQLQIIALSIMSEHLKDIVVHLRIYLMTSS</sequence>
<evidence type="ECO:0000313" key="1">
    <source>
        <dbReference type="EMBL" id="WFD44159.1"/>
    </source>
</evidence>
<accession>A0AAF0JF86</accession>
<evidence type="ECO:0000313" key="2">
    <source>
        <dbReference type="Proteomes" id="UP001214628"/>
    </source>
</evidence>
<keyword evidence="2" id="KW-1185">Reference proteome</keyword>
<proteinExistence type="predicted"/>